<keyword evidence="1 5" id="KW-0696">RNA-directed RNA polymerase</keyword>
<dbReference type="PANTHER" id="PTHR34456">
    <property type="entry name" value="MITOVIRUS RNA-DEPENDENT RNA POLYMERASE"/>
    <property type="match status" value="1"/>
</dbReference>
<evidence type="ECO:0000256" key="2">
    <source>
        <dbReference type="ARBA" id="ARBA00022679"/>
    </source>
</evidence>
<keyword evidence="3" id="KW-0548">Nucleotidyltransferase</keyword>
<keyword evidence="2" id="KW-0808">Transferase</keyword>
<dbReference type="SUPFAM" id="SSF56672">
    <property type="entry name" value="DNA/RNA polymerases"/>
    <property type="match status" value="1"/>
</dbReference>
<feature type="transmembrane region" description="Helical" evidence="4">
    <location>
        <begin position="60"/>
        <end position="85"/>
    </location>
</feature>
<keyword evidence="4" id="KW-0472">Membrane</keyword>
<organism evidence="5">
    <name type="scientific">Plasmopara viticola lesion associated mitovirus 35</name>
    <dbReference type="NCBI Taxonomy" id="2719462"/>
    <lineage>
        <taxon>Viruses</taxon>
        <taxon>Riboviria</taxon>
        <taxon>Orthornavirae</taxon>
        <taxon>Lenarviricota</taxon>
        <taxon>Howeltoviricetes</taxon>
        <taxon>Cryppavirales</taxon>
        <taxon>Mitoviridae</taxon>
        <taxon>Mitovirus</taxon>
    </lineage>
</organism>
<proteinExistence type="predicted"/>
<accession>A0A6G9RV70</accession>
<keyword evidence="4" id="KW-0812">Transmembrane</keyword>
<dbReference type="InterPro" id="IPR043502">
    <property type="entry name" value="DNA/RNA_pol_sf"/>
</dbReference>
<name>A0A6G9RV70_9VIRU</name>
<sequence>MQVRTKTVKDCKQYIINFNSKATNFSIFSYLKSLQLSAIKSVTEGIAAFVPTTDSIVLSINLFILVYLITLLINVYYFIFLPFIISRKPVKVDSPSKEEVKPILFDRKEHSRMLRILSLLLNLDKSTTRKLHKILDGFMSILSKSGTKMLAQYWSECFRLIGQFISGTKIPNTKIRVKKYKNGLPKILGNSFKQFIENQVRLLNSNQSEMQDNIQNQLISPLFRAIITIFAWNRGIGVRHEIKFQSVTNPHSGKMLSLDSNTIKESLARLSLDNFNLIKRLNKPTFFISNKSGTNSKLAFLSFGLDTIGFIRNPKILLAYVKLCYKLHFYLLLSIFIICIIICLPLSLIIWFHPIYLGRLSIVKELKGKARVIGITDQWTQWLLKPVHTALASLLSEIPEDGTHGQLLPVKNMLRLNTNSSEFNSLDLSNATDRLPVKFQADILSALGFPGEDWMQLLSRPYNYENKDYVYSVGQPMGAYSSFVMLALANHILVISSLDTYNKGSGQYAVLGDDVCIHSNIASLKYTEYLRDLGVEVNPVKGFFGNLIEFAKNWFHSSGVNLSPLGTKVLLRTSRKPVYFTALFMDFFQKEFNTLYLPVLDQLRQVMLFINNKDYNLDNYDPNSIIDSSLKWLFCSLGPQSGLHSIYLQNVDVSSIKNLYNILLTRLGLNEAAVSTYYVKLINKASWVRVRHLSKILLDFRKNLIFILNPQIWNSKNPIWKISKYKSGYLGLITTIASGPLLFLLLVRITIVKLLSLIVPLLLSIYLTLIGGSHLSMRFLNNVYYFKNTIKRWWHNFILTWDLVNAGKAQPEPIQLNIKTKGPSNVILRKPSLFYNWMKGTYSSMPVQLLCNIIVKRERDVLPAVKTTEKLLCSLLPGYNVFHVKVQRIIKQELKARKSNSKWKGKKVSRSRKVK</sequence>
<dbReference type="EMBL" id="MN539796">
    <property type="protein sequence ID" value="QIR30258.1"/>
    <property type="molecule type" value="Genomic_RNA"/>
</dbReference>
<evidence type="ECO:0000256" key="3">
    <source>
        <dbReference type="ARBA" id="ARBA00022695"/>
    </source>
</evidence>
<dbReference type="Pfam" id="PF05919">
    <property type="entry name" value="Mitovir_RNA_pol"/>
    <property type="match status" value="1"/>
</dbReference>
<reference evidence="5" key="1">
    <citation type="journal article" date="2020" name="Virus Evol.">
        <title>Analysis of the virome associated to grapevine downy mildew lesions reveals new mycovirus lineages.</title>
        <authorList>
            <person name="Chiapello M."/>
            <person name="Rodriguez-Romero J."/>
            <person name="Ayllon M.A."/>
            <person name="Turina M."/>
        </authorList>
    </citation>
    <scope>NUCLEOTIDE SEQUENCE</scope>
    <source>
        <strain evidence="5">DMG-G_DN40481</strain>
    </source>
</reference>
<evidence type="ECO:0000256" key="4">
    <source>
        <dbReference type="SAM" id="Phobius"/>
    </source>
</evidence>
<dbReference type="InterPro" id="IPR008686">
    <property type="entry name" value="RNA_pol_mitovir"/>
</dbReference>
<dbReference type="GO" id="GO:0003968">
    <property type="term" value="F:RNA-directed RNA polymerase activity"/>
    <property type="evidence" value="ECO:0007669"/>
    <property type="project" value="UniProtKB-KW"/>
</dbReference>
<feature type="transmembrane region" description="Helical" evidence="4">
    <location>
        <begin position="329"/>
        <end position="352"/>
    </location>
</feature>
<protein>
    <submittedName>
        <fullName evidence="5">RNA-dependent RNA polymerase</fullName>
    </submittedName>
</protein>
<keyword evidence="4" id="KW-1133">Transmembrane helix</keyword>
<feature type="transmembrane region" description="Helical" evidence="4">
    <location>
        <begin position="729"/>
        <end position="751"/>
    </location>
</feature>
<feature type="transmembrane region" description="Helical" evidence="4">
    <location>
        <begin position="757"/>
        <end position="777"/>
    </location>
</feature>
<evidence type="ECO:0000313" key="5">
    <source>
        <dbReference type="EMBL" id="QIR30258.1"/>
    </source>
</evidence>
<dbReference type="PANTHER" id="PTHR34456:SF13">
    <property type="entry name" value="REVERSE TRANSCRIPTASE DOMAIN-CONTAINING PROTEIN"/>
    <property type="match status" value="1"/>
</dbReference>
<evidence type="ECO:0000256" key="1">
    <source>
        <dbReference type="ARBA" id="ARBA00022484"/>
    </source>
</evidence>